<dbReference type="InParanoid" id="Q0F332"/>
<protein>
    <submittedName>
        <fullName evidence="1">Uncharacterized protein</fullName>
    </submittedName>
</protein>
<sequence>MFPVSIPAEKQEICWPASMQKQGDGQSHIRYAVFRTHWI</sequence>
<dbReference type="AlphaFoldDB" id="Q0F332"/>
<gene>
    <name evidence="1" type="ORF">SPV1_04793</name>
</gene>
<dbReference type="HOGENOM" id="CLU_3312416_0_0_0"/>
<reference evidence="1 2" key="1">
    <citation type="submission" date="2006-09" db="EMBL/GenBank/DDBJ databases">
        <authorList>
            <person name="Emerson D."/>
            <person name="Ferriera S."/>
            <person name="Johnson J."/>
            <person name="Kravitz S."/>
            <person name="Halpern A."/>
            <person name="Remington K."/>
            <person name="Beeson K."/>
            <person name="Tran B."/>
            <person name="Rogers Y.-H."/>
            <person name="Friedman R."/>
            <person name="Venter J.C."/>
        </authorList>
    </citation>
    <scope>NUCLEOTIDE SEQUENCE [LARGE SCALE GENOMIC DNA]</scope>
    <source>
        <strain evidence="1 2">PV-1</strain>
    </source>
</reference>
<name>Q0F332_9PROT</name>
<dbReference type="EMBL" id="AATS01000001">
    <property type="protein sequence ID" value="EAU56109.1"/>
    <property type="molecule type" value="Genomic_DNA"/>
</dbReference>
<comment type="caution">
    <text evidence="1">The sequence shown here is derived from an EMBL/GenBank/DDBJ whole genome shotgun (WGS) entry which is preliminary data.</text>
</comment>
<evidence type="ECO:0000313" key="2">
    <source>
        <dbReference type="Proteomes" id="UP000005297"/>
    </source>
</evidence>
<dbReference type="Proteomes" id="UP000005297">
    <property type="component" value="Unassembled WGS sequence"/>
</dbReference>
<organism evidence="1 2">
    <name type="scientific">Mariprofundus ferrooxydans PV-1</name>
    <dbReference type="NCBI Taxonomy" id="314345"/>
    <lineage>
        <taxon>Bacteria</taxon>
        <taxon>Pseudomonadati</taxon>
        <taxon>Pseudomonadota</taxon>
        <taxon>Candidatius Mariprofundia</taxon>
        <taxon>Mariprofundales</taxon>
        <taxon>Mariprofundaceae</taxon>
        <taxon>Mariprofundus</taxon>
    </lineage>
</organism>
<keyword evidence="2" id="KW-1185">Reference proteome</keyword>
<accession>Q0F332</accession>
<proteinExistence type="predicted"/>
<evidence type="ECO:0000313" key="1">
    <source>
        <dbReference type="EMBL" id="EAU56109.1"/>
    </source>
</evidence>